<dbReference type="OrthoDB" id="9791132at2"/>
<feature type="signal peptide" evidence="16">
    <location>
        <begin position="1"/>
        <end position="21"/>
    </location>
</feature>
<keyword evidence="11" id="KW-0961">Cell wall biogenesis/degradation</keyword>
<dbReference type="Pfam" id="PF07943">
    <property type="entry name" value="PBP5_C"/>
    <property type="match status" value="1"/>
</dbReference>
<comment type="pathway">
    <text evidence="2">Cell wall biogenesis; peptidoglycan biosynthesis.</text>
</comment>
<keyword evidence="7 16" id="KW-0732">Signal</keyword>
<dbReference type="GO" id="GO:0008360">
    <property type="term" value="P:regulation of cell shape"/>
    <property type="evidence" value="ECO:0007669"/>
    <property type="project" value="UniProtKB-KW"/>
</dbReference>
<evidence type="ECO:0000256" key="7">
    <source>
        <dbReference type="ARBA" id="ARBA00022729"/>
    </source>
</evidence>
<dbReference type="STRING" id="1503.CLPU_15c00720"/>
<keyword evidence="9" id="KW-0133">Cell shape</keyword>
<evidence type="ECO:0000256" key="14">
    <source>
        <dbReference type="PIRSR" id="PIRSR618044-2"/>
    </source>
</evidence>
<accession>A0A0L0W812</accession>
<dbReference type="Gene3D" id="3.40.710.10">
    <property type="entry name" value="DD-peptidase/beta-lactamase superfamily"/>
    <property type="match status" value="1"/>
</dbReference>
<name>A0A0L0W812_GOTPU</name>
<evidence type="ECO:0000256" key="3">
    <source>
        <dbReference type="ARBA" id="ARBA00007164"/>
    </source>
</evidence>
<dbReference type="InterPro" id="IPR012907">
    <property type="entry name" value="Peptidase_S11_C"/>
</dbReference>
<evidence type="ECO:0000259" key="17">
    <source>
        <dbReference type="SMART" id="SM00936"/>
    </source>
</evidence>
<evidence type="ECO:0000256" key="11">
    <source>
        <dbReference type="ARBA" id="ARBA00023316"/>
    </source>
</evidence>
<feature type="active site" description="Proton acceptor" evidence="13">
    <location>
        <position position="65"/>
    </location>
</feature>
<evidence type="ECO:0000313" key="19">
    <source>
        <dbReference type="Proteomes" id="UP000037267"/>
    </source>
</evidence>
<dbReference type="EMBL" id="LGSS01000015">
    <property type="protein sequence ID" value="KNF07577.1"/>
    <property type="molecule type" value="Genomic_DNA"/>
</dbReference>
<dbReference type="SUPFAM" id="SSF56601">
    <property type="entry name" value="beta-lactamase/transpeptidase-like"/>
    <property type="match status" value="1"/>
</dbReference>
<dbReference type="Proteomes" id="UP000037267">
    <property type="component" value="Unassembled WGS sequence"/>
</dbReference>
<comment type="function">
    <text evidence="1">Removes C-terminal D-alanyl residues from sugar-peptide cell wall precursors.</text>
</comment>
<dbReference type="Gene3D" id="2.60.410.10">
    <property type="entry name" value="D-Ala-D-Ala carboxypeptidase, C-terminal domain"/>
    <property type="match status" value="1"/>
</dbReference>
<reference evidence="19" key="1">
    <citation type="submission" date="2015-07" db="EMBL/GenBank/DDBJ databases">
        <title>Draft genome sequence of the purine-degrading Gottschalkia purinilyticum DSM 1384 (formerly Clostridium purinilyticum).</title>
        <authorList>
            <person name="Poehlein A."/>
            <person name="Schiel-Bengelsdorf B."/>
            <person name="Bengelsdorf F.R."/>
            <person name="Daniel R."/>
            <person name="Duerre P."/>
        </authorList>
    </citation>
    <scope>NUCLEOTIDE SEQUENCE [LARGE SCALE GENOMIC DNA]</scope>
    <source>
        <strain evidence="19">DSM 1384</strain>
    </source>
</reference>
<dbReference type="GO" id="GO:0009252">
    <property type="term" value="P:peptidoglycan biosynthetic process"/>
    <property type="evidence" value="ECO:0007669"/>
    <property type="project" value="UniProtKB-UniPathway"/>
</dbReference>
<evidence type="ECO:0000256" key="4">
    <source>
        <dbReference type="ARBA" id="ARBA00012448"/>
    </source>
</evidence>
<evidence type="ECO:0000256" key="13">
    <source>
        <dbReference type="PIRSR" id="PIRSR618044-1"/>
    </source>
</evidence>
<feature type="active site" description="Acyl-ester intermediate" evidence="13">
    <location>
        <position position="62"/>
    </location>
</feature>
<comment type="caution">
    <text evidence="18">The sequence shown here is derived from an EMBL/GenBank/DDBJ whole genome shotgun (WGS) entry which is preliminary data.</text>
</comment>
<evidence type="ECO:0000256" key="2">
    <source>
        <dbReference type="ARBA" id="ARBA00004752"/>
    </source>
</evidence>
<dbReference type="EC" id="3.4.16.4" evidence="4"/>
<keyword evidence="8 18" id="KW-0378">Hydrolase</keyword>
<dbReference type="InterPro" id="IPR015956">
    <property type="entry name" value="Peniciliin-bd_prot_C_sf"/>
</dbReference>
<feature type="binding site" evidence="14">
    <location>
        <position position="229"/>
    </location>
    <ligand>
        <name>substrate</name>
    </ligand>
</feature>
<organism evidence="18 19">
    <name type="scientific">Gottschalkia purinilytica</name>
    <name type="common">Clostridium purinilyticum</name>
    <dbReference type="NCBI Taxonomy" id="1503"/>
    <lineage>
        <taxon>Bacteria</taxon>
        <taxon>Bacillati</taxon>
        <taxon>Bacillota</taxon>
        <taxon>Tissierellia</taxon>
        <taxon>Tissierellales</taxon>
        <taxon>Gottschalkiaceae</taxon>
        <taxon>Gottschalkia</taxon>
    </lineage>
</organism>
<evidence type="ECO:0000256" key="9">
    <source>
        <dbReference type="ARBA" id="ARBA00022960"/>
    </source>
</evidence>
<dbReference type="PANTHER" id="PTHR21581:SF6">
    <property type="entry name" value="TRAFFICKING PROTEIN PARTICLE COMPLEX SUBUNIT 12"/>
    <property type="match status" value="1"/>
</dbReference>
<evidence type="ECO:0000256" key="1">
    <source>
        <dbReference type="ARBA" id="ARBA00003217"/>
    </source>
</evidence>
<sequence length="388" mass="43387">MKRTLSITLILILIFSGIGYAQNNDNGENTITATIQSSLLGDYETGDIIFEKNADAKLEVASITKLMTYLVAMDEISKGNKSLKDEVTISKRAASLKGSSFKLKEGEKIKVSTLLESIMIVSANDSCIAIAEYISGSEEKFLKLMNDKAEELGLKKTHFVTVNGYPREDKAENTMSPRDIFKLSRHILKKYPQIIDITSKDKLVIPEREFEHINTNPLMGVVSGVDGLKTGYTDRAGLCLVSTLEVKKDKKNPYRLIGITMGSKTEEERKIRGTKLLNEGIKNYSKKQILNKNTFIKKVNIPNSRDEVNELYPKENVYGLVGNHDTVKKEVIINEGLEAPIKKGDIIGKAILRYGNVKKEIPLTVNEDVKKTNILSRFFTSVKNFISL</sequence>
<keyword evidence="10" id="KW-0573">Peptidoglycan synthesis</keyword>
<evidence type="ECO:0000256" key="16">
    <source>
        <dbReference type="SAM" id="SignalP"/>
    </source>
</evidence>
<protein>
    <recommendedName>
        <fullName evidence="4">serine-type D-Ala-D-Ala carboxypeptidase</fullName>
        <ecNumber evidence="4">3.4.16.4</ecNumber>
    </recommendedName>
</protein>
<dbReference type="SUPFAM" id="SSF69189">
    <property type="entry name" value="Penicillin-binding protein associated domain"/>
    <property type="match status" value="1"/>
</dbReference>
<evidence type="ECO:0000256" key="5">
    <source>
        <dbReference type="ARBA" id="ARBA00022645"/>
    </source>
</evidence>
<proteinExistence type="inferred from homology"/>
<dbReference type="InterPro" id="IPR037167">
    <property type="entry name" value="Peptidase_S11_C_sf"/>
</dbReference>
<evidence type="ECO:0000256" key="10">
    <source>
        <dbReference type="ARBA" id="ARBA00022984"/>
    </source>
</evidence>
<evidence type="ECO:0000313" key="18">
    <source>
        <dbReference type="EMBL" id="KNF07577.1"/>
    </source>
</evidence>
<comment type="catalytic activity">
    <reaction evidence="12">
        <text>Preferential cleavage: (Ac)2-L-Lys-D-Ala-|-D-Ala. Also transpeptidation of peptidyl-alanyl moieties that are N-acyl substituents of D-alanine.</text>
        <dbReference type="EC" id="3.4.16.4"/>
    </reaction>
</comment>
<evidence type="ECO:0000256" key="6">
    <source>
        <dbReference type="ARBA" id="ARBA00022670"/>
    </source>
</evidence>
<evidence type="ECO:0000256" key="12">
    <source>
        <dbReference type="ARBA" id="ARBA00034000"/>
    </source>
</evidence>
<dbReference type="SMART" id="SM00936">
    <property type="entry name" value="PBP5_C"/>
    <property type="match status" value="1"/>
</dbReference>
<evidence type="ECO:0000256" key="8">
    <source>
        <dbReference type="ARBA" id="ARBA00022801"/>
    </source>
</evidence>
<dbReference type="AlphaFoldDB" id="A0A0L0W812"/>
<dbReference type="UniPathway" id="UPA00219"/>
<dbReference type="PANTHER" id="PTHR21581">
    <property type="entry name" value="D-ALANYL-D-ALANINE CARBOXYPEPTIDASE"/>
    <property type="match status" value="1"/>
</dbReference>
<dbReference type="GO" id="GO:0006508">
    <property type="term" value="P:proteolysis"/>
    <property type="evidence" value="ECO:0007669"/>
    <property type="project" value="UniProtKB-KW"/>
</dbReference>
<dbReference type="GO" id="GO:0009002">
    <property type="term" value="F:serine-type D-Ala-D-Ala carboxypeptidase activity"/>
    <property type="evidence" value="ECO:0007669"/>
    <property type="project" value="UniProtKB-EC"/>
</dbReference>
<dbReference type="RefSeq" id="WP_050356161.1">
    <property type="nucleotide sequence ID" value="NZ_LGSS01000015.1"/>
</dbReference>
<keyword evidence="5 18" id="KW-0121">Carboxypeptidase</keyword>
<comment type="similarity">
    <text evidence="3 15">Belongs to the peptidase S11 family.</text>
</comment>
<dbReference type="Pfam" id="PF00768">
    <property type="entry name" value="Peptidase_S11"/>
    <property type="match status" value="1"/>
</dbReference>
<dbReference type="InterPro" id="IPR012338">
    <property type="entry name" value="Beta-lactam/transpept-like"/>
</dbReference>
<evidence type="ECO:0000256" key="15">
    <source>
        <dbReference type="RuleBase" id="RU004016"/>
    </source>
</evidence>
<keyword evidence="19" id="KW-1185">Reference proteome</keyword>
<feature type="domain" description="Peptidase S11 D-Ala-D-Ala carboxypeptidase A C-terminal" evidence="17">
    <location>
        <begin position="284"/>
        <end position="371"/>
    </location>
</feature>
<dbReference type="InterPro" id="IPR001967">
    <property type="entry name" value="Peptidase_S11_N"/>
</dbReference>
<keyword evidence="6" id="KW-0645">Protease</keyword>
<dbReference type="InterPro" id="IPR018044">
    <property type="entry name" value="Peptidase_S11"/>
</dbReference>
<dbReference type="PATRIC" id="fig|1503.3.peg.615"/>
<feature type="active site" evidence="13">
    <location>
        <position position="122"/>
    </location>
</feature>
<dbReference type="PRINTS" id="PR00725">
    <property type="entry name" value="DADACBPTASE1"/>
</dbReference>
<dbReference type="GO" id="GO:0071555">
    <property type="term" value="P:cell wall organization"/>
    <property type="evidence" value="ECO:0007669"/>
    <property type="project" value="UniProtKB-KW"/>
</dbReference>
<gene>
    <name evidence="18" type="primary">dacF1</name>
    <name evidence="18" type="ORF">CLPU_15c00720</name>
</gene>
<feature type="chain" id="PRO_5038444918" description="serine-type D-Ala-D-Ala carboxypeptidase" evidence="16">
    <location>
        <begin position="22"/>
        <end position="388"/>
    </location>
</feature>